<dbReference type="Proteomes" id="UP000184096">
    <property type="component" value="Chromosome I"/>
</dbReference>
<proteinExistence type="predicted"/>
<dbReference type="EMBL" id="LT670849">
    <property type="protein sequence ID" value="SHN80573.1"/>
    <property type="molecule type" value="Genomic_DNA"/>
</dbReference>
<gene>
    <name evidence="3" type="ORF">SAMN05444170_4426</name>
</gene>
<dbReference type="AlphaFoldDB" id="A0A1M7UC51"/>
<protein>
    <submittedName>
        <fullName evidence="3">Uncharacterized protein</fullName>
    </submittedName>
</protein>
<feature type="chain" id="PRO_5009929663" evidence="2">
    <location>
        <begin position="22"/>
        <end position="93"/>
    </location>
</feature>
<accession>A0A1M7UC51</accession>
<evidence type="ECO:0000256" key="1">
    <source>
        <dbReference type="SAM" id="MobiDB-lite"/>
    </source>
</evidence>
<evidence type="ECO:0000313" key="4">
    <source>
        <dbReference type="Proteomes" id="UP000184096"/>
    </source>
</evidence>
<evidence type="ECO:0000313" key="3">
    <source>
        <dbReference type="EMBL" id="SHN80573.1"/>
    </source>
</evidence>
<keyword evidence="4" id="KW-1185">Reference proteome</keyword>
<name>A0A1M7UC51_9BRAD</name>
<organism evidence="3 4">
    <name type="scientific">Bradyrhizobium erythrophlei</name>
    <dbReference type="NCBI Taxonomy" id="1437360"/>
    <lineage>
        <taxon>Bacteria</taxon>
        <taxon>Pseudomonadati</taxon>
        <taxon>Pseudomonadota</taxon>
        <taxon>Alphaproteobacteria</taxon>
        <taxon>Hyphomicrobiales</taxon>
        <taxon>Nitrobacteraceae</taxon>
        <taxon>Bradyrhizobium</taxon>
    </lineage>
</organism>
<feature type="region of interest" description="Disordered" evidence="1">
    <location>
        <begin position="63"/>
        <end position="93"/>
    </location>
</feature>
<evidence type="ECO:0000256" key="2">
    <source>
        <dbReference type="SAM" id="SignalP"/>
    </source>
</evidence>
<feature type="signal peptide" evidence="2">
    <location>
        <begin position="1"/>
        <end position="21"/>
    </location>
</feature>
<sequence>MKIRTISIAAALSLTGSLAFAQTIVDTVPPTERPVVVPDGAGPKVVDPAGTIQNEQTTGLAPVVRPATPGVVPGARDKSRVGGEGVSDRPPGN</sequence>
<reference evidence="4" key="1">
    <citation type="submission" date="2016-11" db="EMBL/GenBank/DDBJ databases">
        <authorList>
            <person name="Varghese N."/>
            <person name="Submissions S."/>
        </authorList>
    </citation>
    <scope>NUCLEOTIDE SEQUENCE [LARGE SCALE GENOMIC DNA]</scope>
    <source>
        <strain evidence="4">GAS401</strain>
    </source>
</reference>
<dbReference type="RefSeq" id="WP_172806066.1">
    <property type="nucleotide sequence ID" value="NZ_LT670849.1"/>
</dbReference>
<keyword evidence="2" id="KW-0732">Signal</keyword>